<dbReference type="Proteomes" id="UP000040841">
    <property type="component" value="Unassembled WGS sequence"/>
</dbReference>
<accession>A0AA36LMW0</accession>
<sequence>MMKYHLSFVLLLIPFSVFATLHCPAVDTIKHTGGVYTAPSTEGEEWIGTLQGDIPLLSAIQDFSEALLIVDNDGEKEGISGQGKFQKCTYDLQAQGRQLDMYYGNSTWMASISGKPHWQHQQTAFLDIYQCSGVAAEECEFELLPQNPAP</sequence>
<dbReference type="RefSeq" id="WP_049608798.1">
    <property type="nucleotide sequence ID" value="NZ_CABHYS010000028.1"/>
</dbReference>
<dbReference type="InterPro" id="IPR022231">
    <property type="entry name" value="DUF3757"/>
</dbReference>
<organism evidence="2 3">
    <name type="scientific">Yersinia mollaretii</name>
    <dbReference type="NCBI Taxonomy" id="33060"/>
    <lineage>
        <taxon>Bacteria</taxon>
        <taxon>Pseudomonadati</taxon>
        <taxon>Pseudomonadota</taxon>
        <taxon>Gammaproteobacteria</taxon>
        <taxon>Enterobacterales</taxon>
        <taxon>Yersiniaceae</taxon>
        <taxon>Yersinia</taxon>
    </lineage>
</organism>
<protein>
    <submittedName>
        <fullName evidence="2">Protein of uncharacterized function (DUF3757)</fullName>
    </submittedName>
</protein>
<name>A0AA36LMW0_YERMO</name>
<dbReference type="AlphaFoldDB" id="A0AA36LMW0"/>
<feature type="signal peptide" evidence="1">
    <location>
        <begin position="1"/>
        <end position="19"/>
    </location>
</feature>
<dbReference type="EMBL" id="CQBM01000002">
    <property type="protein sequence ID" value="CNH86848.1"/>
    <property type="molecule type" value="Genomic_DNA"/>
</dbReference>
<keyword evidence="1" id="KW-0732">Signal</keyword>
<proteinExistence type="predicted"/>
<reference evidence="2 3" key="1">
    <citation type="submission" date="2015-03" db="EMBL/GenBank/DDBJ databases">
        <authorList>
            <consortium name="Pathogen Informatics"/>
            <person name="Murphy D."/>
        </authorList>
    </citation>
    <scope>NUCLEOTIDE SEQUENCE [LARGE SCALE GENOMIC DNA]</scope>
    <source>
        <strain evidence="2 3">FE82747</strain>
    </source>
</reference>
<dbReference type="Pfam" id="PF12582">
    <property type="entry name" value="DUF3757"/>
    <property type="match status" value="1"/>
</dbReference>
<gene>
    <name evidence="2" type="ORF">ERS008502_01581</name>
</gene>
<evidence type="ECO:0000256" key="1">
    <source>
        <dbReference type="SAM" id="SignalP"/>
    </source>
</evidence>
<feature type="chain" id="PRO_5041331072" evidence="1">
    <location>
        <begin position="20"/>
        <end position="150"/>
    </location>
</feature>
<evidence type="ECO:0000313" key="3">
    <source>
        <dbReference type="Proteomes" id="UP000040841"/>
    </source>
</evidence>
<evidence type="ECO:0000313" key="2">
    <source>
        <dbReference type="EMBL" id="CNH86848.1"/>
    </source>
</evidence>
<comment type="caution">
    <text evidence="2">The sequence shown here is derived from an EMBL/GenBank/DDBJ whole genome shotgun (WGS) entry which is preliminary data.</text>
</comment>